<keyword evidence="1" id="KW-1133">Transmembrane helix</keyword>
<feature type="transmembrane region" description="Helical" evidence="1">
    <location>
        <begin position="12"/>
        <end position="33"/>
    </location>
</feature>
<reference evidence="3" key="2">
    <citation type="submission" date="2019-06" db="EMBL/GenBank/DDBJ databases">
        <title>Co-occurence of chitin degradation, pigmentation and bioactivity in marine Pseudoalteromonas.</title>
        <authorList>
            <person name="Sonnenschein E.C."/>
            <person name="Bech P.K."/>
        </authorList>
    </citation>
    <scope>NUCLEOTIDE SEQUENCE [LARGE SCALE GENOMIC DNA]</scope>
    <source>
        <strain evidence="3">S2676</strain>
    </source>
</reference>
<dbReference type="AlphaFoldDB" id="A0A5S3WRD7"/>
<comment type="caution">
    <text evidence="2">The sequence shown here is derived from an EMBL/GenBank/DDBJ whole genome shotgun (WGS) entry which is preliminary data.</text>
</comment>
<organism evidence="2 3">
    <name type="scientific">Pseudoalteromonas rubra</name>
    <dbReference type="NCBI Taxonomy" id="43658"/>
    <lineage>
        <taxon>Bacteria</taxon>
        <taxon>Pseudomonadati</taxon>
        <taxon>Pseudomonadota</taxon>
        <taxon>Gammaproteobacteria</taxon>
        <taxon>Alteromonadales</taxon>
        <taxon>Pseudoalteromonadaceae</taxon>
        <taxon>Pseudoalteromonas</taxon>
    </lineage>
</organism>
<dbReference type="EMBL" id="PNCI01000013">
    <property type="protein sequence ID" value="TMP30425.1"/>
    <property type="molecule type" value="Genomic_DNA"/>
</dbReference>
<dbReference type="Proteomes" id="UP000310249">
    <property type="component" value="Unassembled WGS sequence"/>
</dbReference>
<evidence type="ECO:0000313" key="2">
    <source>
        <dbReference type="EMBL" id="TMP30425.1"/>
    </source>
</evidence>
<sequence>MLTILKANKKRALITIWTSIALGWIVMLSVLFISDVQAVRLAAVTSVALATEAAIWLSALLMGLALAQGRKAIVRNVLRLIKKR</sequence>
<keyword evidence="1" id="KW-0472">Membrane</keyword>
<feature type="transmembrane region" description="Helical" evidence="1">
    <location>
        <begin position="39"/>
        <end position="66"/>
    </location>
</feature>
<keyword evidence="1" id="KW-0812">Transmembrane</keyword>
<evidence type="ECO:0000256" key="1">
    <source>
        <dbReference type="SAM" id="Phobius"/>
    </source>
</evidence>
<proteinExistence type="predicted"/>
<accession>A0A5S3WRD7</accession>
<dbReference type="RefSeq" id="WP_138550337.1">
    <property type="nucleotide sequence ID" value="NZ_PNCH01000011.1"/>
</dbReference>
<protein>
    <submittedName>
        <fullName evidence="2">Uncharacterized protein</fullName>
    </submittedName>
</protein>
<reference evidence="2 3" key="1">
    <citation type="submission" date="2018-01" db="EMBL/GenBank/DDBJ databases">
        <authorList>
            <person name="Paulsen S."/>
            <person name="Gram L.K."/>
        </authorList>
    </citation>
    <scope>NUCLEOTIDE SEQUENCE [LARGE SCALE GENOMIC DNA]</scope>
    <source>
        <strain evidence="2 3">S2676</strain>
    </source>
</reference>
<evidence type="ECO:0000313" key="3">
    <source>
        <dbReference type="Proteomes" id="UP000310249"/>
    </source>
</evidence>
<gene>
    <name evidence="2" type="ORF">CWB99_06705</name>
</gene>
<name>A0A5S3WRD7_9GAMM</name>